<protein>
    <submittedName>
        <fullName evidence="7">Methyl-accepting chemotaxis protein</fullName>
    </submittedName>
</protein>
<keyword evidence="5" id="KW-0812">Transmembrane</keyword>
<evidence type="ECO:0000256" key="2">
    <source>
        <dbReference type="ARBA" id="ARBA00029447"/>
    </source>
</evidence>
<proteinExistence type="inferred from homology"/>
<evidence type="ECO:0000259" key="6">
    <source>
        <dbReference type="PROSITE" id="PS50111"/>
    </source>
</evidence>
<dbReference type="AlphaFoldDB" id="A0A1X7GE93"/>
<evidence type="ECO:0000313" key="8">
    <source>
        <dbReference type="Proteomes" id="UP000192911"/>
    </source>
</evidence>
<dbReference type="PRINTS" id="PR00260">
    <property type="entry name" value="CHEMTRNSDUCR"/>
</dbReference>
<dbReference type="Gene3D" id="1.10.287.950">
    <property type="entry name" value="Methyl-accepting chemotaxis protein"/>
    <property type="match status" value="1"/>
</dbReference>
<dbReference type="Proteomes" id="UP000192911">
    <property type="component" value="Unassembled WGS sequence"/>
</dbReference>
<sequence>MRPRHAILPRSPRGFSGHSHQEKPAANVNALIPVILFSEDGVALILSPQENISIFMTHTQDKFLWLASPLLGCVAALACLALSSFSMGGAALGLALALAGVALGWRQRTADARIVRELQRYFESQRAFSADLAPVWARHIESSRSQMETAITALSGRFGGIASRLDTVLGASSGGAAGAPGGNDVYSASEHELQAVVQRLRAAVDSKAEMLGQVRQLHGFVDELRGMVEAIGLITQQTNLLAINAAIEAAHAGNVGRGFATVAQEVRALSRKSSETGANIAAKIETIRDAIVCACHAAERTAEHDTVAMSDSQRSIEQVLVRFRDFTSSLEASAELLRDESRSIKVEVYEALVQLQFQDRVSQIMQHVKANIERLPEVVDQHCAQYGQGAAPPPIEANVLLGELEKTYAMAEERALHQGDAKTSTQAAESNSDITFF</sequence>
<gene>
    <name evidence="7" type="ORF">SAMN06295900_11582</name>
</gene>
<feature type="compositionally biased region" description="Polar residues" evidence="4">
    <location>
        <begin position="421"/>
        <end position="437"/>
    </location>
</feature>
<feature type="domain" description="Methyl-accepting transducer" evidence="6">
    <location>
        <begin position="129"/>
        <end position="303"/>
    </location>
</feature>
<keyword evidence="1 3" id="KW-0807">Transducer</keyword>
<organism evidence="7 8">
    <name type="scientific">Trinickia caryophylli</name>
    <name type="common">Paraburkholderia caryophylli</name>
    <dbReference type="NCBI Taxonomy" id="28094"/>
    <lineage>
        <taxon>Bacteria</taxon>
        <taxon>Pseudomonadati</taxon>
        <taxon>Pseudomonadota</taxon>
        <taxon>Betaproteobacteria</taxon>
        <taxon>Burkholderiales</taxon>
        <taxon>Burkholderiaceae</taxon>
        <taxon>Trinickia</taxon>
    </lineage>
</organism>
<keyword evidence="8" id="KW-1185">Reference proteome</keyword>
<keyword evidence="5" id="KW-1133">Transmembrane helix</keyword>
<dbReference type="SMART" id="SM00283">
    <property type="entry name" value="MA"/>
    <property type="match status" value="1"/>
</dbReference>
<dbReference type="PANTHER" id="PTHR32089">
    <property type="entry name" value="METHYL-ACCEPTING CHEMOTAXIS PROTEIN MCPB"/>
    <property type="match status" value="1"/>
</dbReference>
<evidence type="ECO:0000256" key="5">
    <source>
        <dbReference type="SAM" id="Phobius"/>
    </source>
</evidence>
<comment type="similarity">
    <text evidence="2">Belongs to the methyl-accepting chemotaxis (MCP) protein family.</text>
</comment>
<evidence type="ECO:0000256" key="3">
    <source>
        <dbReference type="PROSITE-ProRule" id="PRU00284"/>
    </source>
</evidence>
<dbReference type="InterPro" id="IPR004090">
    <property type="entry name" value="Chemotax_Me-accpt_rcpt"/>
</dbReference>
<evidence type="ECO:0000256" key="1">
    <source>
        <dbReference type="ARBA" id="ARBA00023224"/>
    </source>
</evidence>
<dbReference type="PROSITE" id="PS50111">
    <property type="entry name" value="CHEMOTAXIS_TRANSDUC_2"/>
    <property type="match status" value="1"/>
</dbReference>
<name>A0A1X7GE93_TRICW</name>
<evidence type="ECO:0000256" key="4">
    <source>
        <dbReference type="SAM" id="MobiDB-lite"/>
    </source>
</evidence>
<feature type="transmembrane region" description="Helical" evidence="5">
    <location>
        <begin position="63"/>
        <end position="83"/>
    </location>
</feature>
<dbReference type="Pfam" id="PF00015">
    <property type="entry name" value="MCPsignal"/>
    <property type="match status" value="1"/>
</dbReference>
<dbReference type="STRING" id="28094.SAMN06295900_11582"/>
<dbReference type="InterPro" id="IPR004089">
    <property type="entry name" value="MCPsignal_dom"/>
</dbReference>
<feature type="region of interest" description="Disordered" evidence="4">
    <location>
        <begin position="1"/>
        <end position="21"/>
    </location>
</feature>
<accession>A0A1X7GE93</accession>
<dbReference type="PANTHER" id="PTHR32089:SF112">
    <property type="entry name" value="LYSOZYME-LIKE PROTEIN-RELATED"/>
    <property type="match status" value="1"/>
</dbReference>
<feature type="region of interest" description="Disordered" evidence="4">
    <location>
        <begin position="415"/>
        <end position="437"/>
    </location>
</feature>
<evidence type="ECO:0000313" key="7">
    <source>
        <dbReference type="EMBL" id="SMF68463.1"/>
    </source>
</evidence>
<reference evidence="8" key="1">
    <citation type="submission" date="2017-04" db="EMBL/GenBank/DDBJ databases">
        <authorList>
            <person name="Varghese N."/>
            <person name="Submissions S."/>
        </authorList>
    </citation>
    <scope>NUCLEOTIDE SEQUENCE [LARGE SCALE GENOMIC DNA]</scope>
    <source>
        <strain evidence="8">Ballard 720</strain>
    </source>
</reference>
<dbReference type="GO" id="GO:0016020">
    <property type="term" value="C:membrane"/>
    <property type="evidence" value="ECO:0007669"/>
    <property type="project" value="InterPro"/>
</dbReference>
<dbReference type="GO" id="GO:0007165">
    <property type="term" value="P:signal transduction"/>
    <property type="evidence" value="ECO:0007669"/>
    <property type="project" value="UniProtKB-KW"/>
</dbReference>
<dbReference type="GO" id="GO:0004888">
    <property type="term" value="F:transmembrane signaling receptor activity"/>
    <property type="evidence" value="ECO:0007669"/>
    <property type="project" value="InterPro"/>
</dbReference>
<dbReference type="EMBL" id="FXAH01000015">
    <property type="protein sequence ID" value="SMF68463.1"/>
    <property type="molecule type" value="Genomic_DNA"/>
</dbReference>
<keyword evidence="5" id="KW-0472">Membrane</keyword>
<dbReference type="SUPFAM" id="SSF58104">
    <property type="entry name" value="Methyl-accepting chemotaxis protein (MCP) signaling domain"/>
    <property type="match status" value="1"/>
</dbReference>
<dbReference type="GO" id="GO:0006935">
    <property type="term" value="P:chemotaxis"/>
    <property type="evidence" value="ECO:0007669"/>
    <property type="project" value="InterPro"/>
</dbReference>